<keyword evidence="4" id="KW-0238">DNA-binding</keyword>
<evidence type="ECO:0000256" key="1">
    <source>
        <dbReference type="ARBA" id="ARBA00006271"/>
    </source>
</evidence>
<dbReference type="Gene3D" id="3.30.420.110">
    <property type="entry name" value="MutS, connector domain"/>
    <property type="match status" value="1"/>
</dbReference>
<dbReference type="Pfam" id="PF05192">
    <property type="entry name" value="MutS_III"/>
    <property type="match status" value="1"/>
</dbReference>
<dbReference type="SUPFAM" id="SSF52540">
    <property type="entry name" value="P-loop containing nucleoside triphosphate hydrolases"/>
    <property type="match status" value="1"/>
</dbReference>
<dbReference type="AlphaFoldDB" id="A0A9P6WL52"/>
<dbReference type="PROSITE" id="PS00486">
    <property type="entry name" value="DNA_MISMATCH_REPAIR_2"/>
    <property type="match status" value="1"/>
</dbReference>
<name>A0A9P6WL52_9ASCO</name>
<dbReference type="InterPro" id="IPR027417">
    <property type="entry name" value="P-loop_NTPase"/>
</dbReference>
<keyword evidence="8" id="KW-1185">Reference proteome</keyword>
<dbReference type="SMART" id="SM00533">
    <property type="entry name" value="MUTSd"/>
    <property type="match status" value="1"/>
</dbReference>
<protein>
    <submittedName>
        <fullName evidence="7">MutS protein msh4</fullName>
    </submittedName>
</protein>
<dbReference type="GO" id="GO:0005634">
    <property type="term" value="C:nucleus"/>
    <property type="evidence" value="ECO:0007669"/>
    <property type="project" value="TreeGrafter"/>
</dbReference>
<feature type="domain" description="DNA mismatch repair proteins mutS family" evidence="6">
    <location>
        <begin position="697"/>
        <end position="713"/>
    </location>
</feature>
<comment type="caution">
    <text evidence="7">The sequence shown here is derived from an EMBL/GenBank/DDBJ whole genome shotgun (WGS) entry which is preliminary data.</text>
</comment>
<evidence type="ECO:0000313" key="7">
    <source>
        <dbReference type="EMBL" id="KAG0688961.1"/>
    </source>
</evidence>
<proteinExistence type="inferred from homology"/>
<dbReference type="GO" id="GO:0006298">
    <property type="term" value="P:mismatch repair"/>
    <property type="evidence" value="ECO:0007669"/>
    <property type="project" value="InterPro"/>
</dbReference>
<dbReference type="InterPro" id="IPR000432">
    <property type="entry name" value="DNA_mismatch_repair_MutS_C"/>
</dbReference>
<evidence type="ECO:0000256" key="3">
    <source>
        <dbReference type="ARBA" id="ARBA00022840"/>
    </source>
</evidence>
<sequence>MKRRQTPAYFSLHESTTNLLLGNFPTWKPMWDQGVASKFRNSEIVNQEVANHRITTANHNNSNNTRTHTSMYTGIMTAQHVNSIVYCAIYDSKSLSPKVGICLVDPHTSNMRIAEISDSPTFVRTIHKLNVQDDVGSLEILIPTSMSLKKTNFVKILEANLPNNASINYVPDIAFKTNDSSIEFLSKSLKDYERDVFQVELRHKKYGLAAACGCMSFLQNLPTHAFTHETFNVKFESSEDSMFISTPAISDLELVSNSKIGNTKICLFKYLNSTVTKMGERLLKNNIIQPLTNQTSLLLRYEAVNELTENKDIANEIRNEMKQLVDMDNLFSYLCKKPKNDLEIINQQKINFILLLKKVLMTTVNVKELLQSFESQLIKEILKSFENENINASLELINTYINDDCTWVNKPVELRNQKCYAVKAGNNGILDASRQLYKSLTDDILKIIDELSETHNLPMETKYDNNRGFFILIRDLNISFFSDADDTPFINFVQKGNNVETVTMDIIKLNLRIDSLLNEIFLMTEETVDELINKCRKFVSSYFFVSEAFSLLDLLCNFAIISERRGYGNYICSEIDDKNIAIKQSRNPLLEHLLVTDKTNNKCKIISNDFTVVVSTSRIQIITGPNMSGKSTYIKQFALNVILAQIGMPVPAEYSSIRIFKSLFTRISNDVTEPNMSTFSMEMSEMAFILQNADTDSLIIIDELGRGTSYKDGISLCISMIEEIQKLQCVCFFVTHFVGIPKIFKNKPGIFEMHIGISTDTNDKFKVKPGINWISGYGLSMIESLGIFPQDVVEEAKILSNKLKVSKYVATEDEEKQDRNVTQNKLILSTYEMLQHIVHNTPDSDLFATLSALENGFVENYDSLVKENVSQNELIHVPIGVATNKTDKQTSDNTLLDFDYLH</sequence>
<keyword evidence="3" id="KW-0067">ATP-binding</keyword>
<dbReference type="PIRSF" id="PIRSF005813">
    <property type="entry name" value="MSH2"/>
    <property type="match status" value="1"/>
</dbReference>
<evidence type="ECO:0000256" key="4">
    <source>
        <dbReference type="ARBA" id="ARBA00023125"/>
    </source>
</evidence>
<dbReference type="GO" id="GO:0140664">
    <property type="term" value="F:ATP-dependent DNA damage sensor activity"/>
    <property type="evidence" value="ECO:0007669"/>
    <property type="project" value="InterPro"/>
</dbReference>
<dbReference type="InterPro" id="IPR036678">
    <property type="entry name" value="MutS_con_dom_sf"/>
</dbReference>
<keyword evidence="2" id="KW-0547">Nucleotide-binding</keyword>
<dbReference type="PANTHER" id="PTHR11361:SF21">
    <property type="entry name" value="MUTS PROTEIN HOMOLOG 4"/>
    <property type="match status" value="1"/>
</dbReference>
<dbReference type="InterPro" id="IPR007696">
    <property type="entry name" value="DNA_mismatch_repair_MutS_core"/>
</dbReference>
<dbReference type="GO" id="GO:0005524">
    <property type="term" value="F:ATP binding"/>
    <property type="evidence" value="ECO:0007669"/>
    <property type="project" value="UniProtKB-KW"/>
</dbReference>
<comment type="similarity">
    <text evidence="1">Belongs to the DNA mismatch repair MutS family.</text>
</comment>
<dbReference type="EMBL" id="PUHW01000110">
    <property type="protein sequence ID" value="KAG0688961.1"/>
    <property type="molecule type" value="Genomic_DNA"/>
</dbReference>
<dbReference type="InterPro" id="IPR011184">
    <property type="entry name" value="DNA_mismatch_repair_Msh2"/>
</dbReference>
<dbReference type="InterPro" id="IPR036187">
    <property type="entry name" value="DNA_mismatch_repair_MutS_sf"/>
</dbReference>
<organism evidence="7 8">
    <name type="scientific">Pichia californica</name>
    <dbReference type="NCBI Taxonomy" id="460514"/>
    <lineage>
        <taxon>Eukaryota</taxon>
        <taxon>Fungi</taxon>
        <taxon>Dikarya</taxon>
        <taxon>Ascomycota</taxon>
        <taxon>Saccharomycotina</taxon>
        <taxon>Pichiomycetes</taxon>
        <taxon>Pichiales</taxon>
        <taxon>Pichiaceae</taxon>
        <taxon>Pichia</taxon>
    </lineage>
</organism>
<reference evidence="7" key="1">
    <citation type="submission" date="2020-11" db="EMBL/GenBank/DDBJ databases">
        <title>Kefir isolates.</title>
        <authorList>
            <person name="Marcisauskas S."/>
            <person name="Kim Y."/>
            <person name="Blasche S."/>
        </authorList>
    </citation>
    <scope>NUCLEOTIDE SEQUENCE</scope>
    <source>
        <strain evidence="7">Olga-1</strain>
    </source>
</reference>
<dbReference type="Gene3D" id="3.40.50.300">
    <property type="entry name" value="P-loop containing nucleotide triphosphate hydrolases"/>
    <property type="match status" value="1"/>
</dbReference>
<dbReference type="GO" id="GO:0030983">
    <property type="term" value="F:mismatched DNA binding"/>
    <property type="evidence" value="ECO:0007669"/>
    <property type="project" value="InterPro"/>
</dbReference>
<dbReference type="SUPFAM" id="SSF48334">
    <property type="entry name" value="DNA repair protein MutS, domain III"/>
    <property type="match status" value="1"/>
</dbReference>
<evidence type="ECO:0000259" key="6">
    <source>
        <dbReference type="PROSITE" id="PS00486"/>
    </source>
</evidence>
<keyword evidence="5" id="KW-0469">Meiosis</keyword>
<dbReference type="GO" id="GO:0007131">
    <property type="term" value="P:reciprocal meiotic recombination"/>
    <property type="evidence" value="ECO:0007669"/>
    <property type="project" value="TreeGrafter"/>
</dbReference>
<evidence type="ECO:0000313" key="8">
    <source>
        <dbReference type="Proteomes" id="UP000697127"/>
    </source>
</evidence>
<dbReference type="Proteomes" id="UP000697127">
    <property type="component" value="Unassembled WGS sequence"/>
</dbReference>
<accession>A0A9P6WL52</accession>
<dbReference type="Gene3D" id="1.10.1420.10">
    <property type="match status" value="2"/>
</dbReference>
<evidence type="ECO:0000256" key="5">
    <source>
        <dbReference type="ARBA" id="ARBA00023254"/>
    </source>
</evidence>
<gene>
    <name evidence="7" type="primary">MSH4</name>
    <name evidence="7" type="ORF">C6P40_000299</name>
</gene>
<dbReference type="InterPro" id="IPR045076">
    <property type="entry name" value="MutS"/>
</dbReference>
<evidence type="ECO:0000256" key="2">
    <source>
        <dbReference type="ARBA" id="ARBA00022741"/>
    </source>
</evidence>
<dbReference type="SMART" id="SM00534">
    <property type="entry name" value="MUTSac"/>
    <property type="match status" value="1"/>
</dbReference>
<dbReference type="PANTHER" id="PTHR11361">
    <property type="entry name" value="DNA MISMATCH REPAIR PROTEIN MUTS FAMILY MEMBER"/>
    <property type="match status" value="1"/>
</dbReference>
<dbReference type="Pfam" id="PF00488">
    <property type="entry name" value="MutS_V"/>
    <property type="match status" value="1"/>
</dbReference>